<dbReference type="Pfam" id="PF06577">
    <property type="entry name" value="EipA"/>
    <property type="match status" value="1"/>
</dbReference>
<evidence type="ECO:0008006" key="4">
    <source>
        <dbReference type="Google" id="ProtNLM"/>
    </source>
</evidence>
<name>A0A4R3M8P4_9HYPH</name>
<dbReference type="RefSeq" id="WP_420808933.1">
    <property type="nucleotide sequence ID" value="NZ_SMAI01000001.1"/>
</dbReference>
<evidence type="ECO:0000256" key="1">
    <source>
        <dbReference type="SAM" id="SignalP"/>
    </source>
</evidence>
<proteinExistence type="predicted"/>
<dbReference type="InterPro" id="IPR008325">
    <property type="entry name" value="EipA-like"/>
</dbReference>
<accession>A0A4R3M8P4</accession>
<keyword evidence="1" id="KW-0732">Signal</keyword>
<dbReference type="AlphaFoldDB" id="A0A4R3M8P4"/>
<feature type="signal peptide" evidence="1">
    <location>
        <begin position="1"/>
        <end position="34"/>
    </location>
</feature>
<dbReference type="EMBL" id="SMAI01000001">
    <property type="protein sequence ID" value="TCT07725.1"/>
    <property type="molecule type" value="Genomic_DNA"/>
</dbReference>
<dbReference type="Proteomes" id="UP000294664">
    <property type="component" value="Unassembled WGS sequence"/>
</dbReference>
<keyword evidence="3" id="KW-1185">Reference proteome</keyword>
<gene>
    <name evidence="2" type="ORF">EDC64_101244</name>
</gene>
<evidence type="ECO:0000313" key="3">
    <source>
        <dbReference type="Proteomes" id="UP000294664"/>
    </source>
</evidence>
<sequence>MTATSAALRSACARFSSVVLAGALAGATALPAVAQQPPGQPTQVQPVQVQPVQVQPVQVQPAQIQPAPVQQAQVQQAPQAGVQPAPYSTNELVSRGHSFFGSVSRGLALSIEKAVGQWGQPNGYILGQEGSGAFVGGLRYGEGVLYTRNAGDLKVFWQGPSVGWDFGGDGARTMILVYNLRTVDDIFRRFGGISGSAYLVAGFGMTALAGDNIVVVPIRSGVGVRLGANLGYLKFTPQATWNPF</sequence>
<reference evidence="2 3" key="1">
    <citation type="submission" date="2019-03" db="EMBL/GenBank/DDBJ databases">
        <title>Genomic Encyclopedia of Type Strains, Phase IV (KMG-IV): sequencing the most valuable type-strain genomes for metagenomic binning, comparative biology and taxonomic classification.</title>
        <authorList>
            <person name="Goeker M."/>
        </authorList>
    </citation>
    <scope>NUCLEOTIDE SEQUENCE [LARGE SCALE GENOMIC DNA]</scope>
    <source>
        <strain evidence="2 3">DSM 9035</strain>
    </source>
</reference>
<organism evidence="2 3">
    <name type="scientific">Aquabacter spiritensis</name>
    <dbReference type="NCBI Taxonomy" id="933073"/>
    <lineage>
        <taxon>Bacteria</taxon>
        <taxon>Pseudomonadati</taxon>
        <taxon>Pseudomonadota</taxon>
        <taxon>Alphaproteobacteria</taxon>
        <taxon>Hyphomicrobiales</taxon>
        <taxon>Xanthobacteraceae</taxon>
        <taxon>Aquabacter</taxon>
    </lineage>
</organism>
<evidence type="ECO:0000313" key="2">
    <source>
        <dbReference type="EMBL" id="TCT07725.1"/>
    </source>
</evidence>
<comment type="caution">
    <text evidence="2">The sequence shown here is derived from an EMBL/GenBank/DDBJ whole genome shotgun (WGS) entry which is preliminary data.</text>
</comment>
<feature type="chain" id="PRO_5020936193" description="DUF1134 domain-containing protein" evidence="1">
    <location>
        <begin position="35"/>
        <end position="244"/>
    </location>
</feature>
<protein>
    <recommendedName>
        <fullName evidence="4">DUF1134 domain-containing protein</fullName>
    </recommendedName>
</protein>